<comment type="caution">
    <text evidence="1">The sequence shown here is derived from an EMBL/GenBank/DDBJ whole genome shotgun (WGS) entry which is preliminary data.</text>
</comment>
<dbReference type="InterPro" id="IPR003772">
    <property type="entry name" value="YceD"/>
</dbReference>
<dbReference type="Pfam" id="PF02620">
    <property type="entry name" value="YceD"/>
    <property type="match status" value="1"/>
</dbReference>
<dbReference type="OrthoDB" id="8443793at2"/>
<accession>A0A179SJF3</accession>
<organism evidence="1 2">
    <name type="scientific">Methylobacterium platani</name>
    <dbReference type="NCBI Taxonomy" id="427683"/>
    <lineage>
        <taxon>Bacteria</taxon>
        <taxon>Pseudomonadati</taxon>
        <taxon>Pseudomonadota</taxon>
        <taxon>Alphaproteobacteria</taxon>
        <taxon>Hyphomicrobiales</taxon>
        <taxon>Methylobacteriaceae</taxon>
        <taxon>Methylobacterium</taxon>
    </lineage>
</organism>
<dbReference type="Proteomes" id="UP000078316">
    <property type="component" value="Unassembled WGS sequence"/>
</dbReference>
<name>A0A179SJF3_9HYPH</name>
<reference evidence="1 2" key="1">
    <citation type="submission" date="2016-04" db="EMBL/GenBank/DDBJ databases">
        <authorList>
            <person name="Evans L.H."/>
            <person name="Alamgir A."/>
            <person name="Owens N."/>
            <person name="Weber N.D."/>
            <person name="Virtaneva K."/>
            <person name="Barbian K."/>
            <person name="Babar A."/>
            <person name="Rosenke K."/>
        </authorList>
    </citation>
    <scope>NUCLEOTIDE SEQUENCE [LARGE SCALE GENOMIC DNA]</scope>
    <source>
        <strain evidence="1 2">PMB02</strain>
    </source>
</reference>
<dbReference type="EMBL" id="LWHQ01000009">
    <property type="protein sequence ID" value="OAS26684.1"/>
    <property type="molecule type" value="Genomic_DNA"/>
</dbReference>
<protein>
    <submittedName>
        <fullName evidence="1">Metal-binding protein</fullName>
    </submittedName>
</protein>
<evidence type="ECO:0000313" key="1">
    <source>
        <dbReference type="EMBL" id="OAS26684.1"/>
    </source>
</evidence>
<proteinExistence type="predicted"/>
<sequence>MTPDSVGPFSRPILVERTLKTGQPVTVEANEAERAALARDFGLAGIARLTATFRLSGSLHRLQVTGTVEAALTQTCVVTLEPFDGTVTEEVDVDFADQDAFAGTPAEDADIPDPIVNGRIDLGSLAAEFLALGLDPYPRKPGVAFAPPAEDAEETPFAALHTLKGGGPAGNDG</sequence>
<gene>
    <name evidence="1" type="ORF">A5481_04330</name>
</gene>
<evidence type="ECO:0000313" key="2">
    <source>
        <dbReference type="Proteomes" id="UP000078316"/>
    </source>
</evidence>
<dbReference type="STRING" id="427683.A5481_04330"/>
<dbReference type="AlphaFoldDB" id="A0A179SJF3"/>
<dbReference type="RefSeq" id="WP_048435947.1">
    <property type="nucleotide sequence ID" value="NZ_LWHQ01000009.1"/>
</dbReference>